<dbReference type="OrthoDB" id="5481505at2"/>
<evidence type="ECO:0008006" key="4">
    <source>
        <dbReference type="Google" id="ProtNLM"/>
    </source>
</evidence>
<dbReference type="SUPFAM" id="SSF63829">
    <property type="entry name" value="Calcium-dependent phosphotriesterase"/>
    <property type="match status" value="1"/>
</dbReference>
<reference evidence="2 3" key="2">
    <citation type="submission" date="2016-12" db="EMBL/GenBank/DDBJ databases">
        <title>Draft Genome Sequence of Cystobacter ferrugineus Strain Cbfe23.</title>
        <authorList>
            <person name="Akbar S."/>
            <person name="Dowd S.E."/>
            <person name="Stevens D.C."/>
        </authorList>
    </citation>
    <scope>NUCLEOTIDE SEQUENCE [LARGE SCALE GENOMIC DNA]</scope>
    <source>
        <strain evidence="2 3">Cbfe23</strain>
    </source>
</reference>
<dbReference type="EMBL" id="MPIN01000003">
    <property type="protein sequence ID" value="OJH39853.1"/>
    <property type="molecule type" value="Genomic_DNA"/>
</dbReference>
<evidence type="ECO:0000313" key="3">
    <source>
        <dbReference type="Proteomes" id="UP000182229"/>
    </source>
</evidence>
<organism evidence="2 3">
    <name type="scientific">Cystobacter ferrugineus</name>
    <dbReference type="NCBI Taxonomy" id="83449"/>
    <lineage>
        <taxon>Bacteria</taxon>
        <taxon>Pseudomonadati</taxon>
        <taxon>Myxococcota</taxon>
        <taxon>Myxococcia</taxon>
        <taxon>Myxococcales</taxon>
        <taxon>Cystobacterineae</taxon>
        <taxon>Archangiaceae</taxon>
        <taxon>Cystobacter</taxon>
    </lineage>
</organism>
<keyword evidence="1" id="KW-1133">Transmembrane helix</keyword>
<accession>A0A1L9BCB5</accession>
<keyword evidence="1" id="KW-0812">Transmembrane</keyword>
<dbReference type="InterPro" id="IPR013431">
    <property type="entry name" value="Delta_60_rpt"/>
</dbReference>
<dbReference type="AlphaFoldDB" id="A0A1L9BCB5"/>
<dbReference type="RefSeq" id="WP_071898483.1">
    <property type="nucleotide sequence ID" value="NZ_MPIN01000003.1"/>
</dbReference>
<dbReference type="Pfam" id="PF17164">
    <property type="entry name" value="DUF5122"/>
    <property type="match status" value="3"/>
</dbReference>
<dbReference type="Proteomes" id="UP000182229">
    <property type="component" value="Unassembled WGS sequence"/>
</dbReference>
<comment type="caution">
    <text evidence="2">The sequence shown here is derived from an EMBL/GenBank/DDBJ whole genome shotgun (WGS) entry which is preliminary data.</text>
</comment>
<gene>
    <name evidence="2" type="ORF">BON30_12205</name>
</gene>
<sequence>MMRRLLWFWPLVLAIPVAIGVVSHTNQSTGRSGGGGWLVTGLFSYTLYYFALTWPVWLMRMSQARRMVISSLVPGVLLLILAVLPLPRRVPFLDVTVRVASFGVWFMPGDALYGKLTGLAFASPCELSLWEADQHGFSTEVLGVTYQPDGRILIQGFISKEGTRKNGVKLSRLLPDGSIDPTFKGQDRCLSLTPAHPGHVWLQSDGKILLGSGSISSSPNDKDELALIVSPEGEELRRVSIPKLPAEQHVEGLVAEVQLQSDGGLLMYGGFRREADSKSGSPILRITPEGLPDLSSWREMPGLDVADSIPSTSGANGRRFIVADNPEYAESLLPAVYSISAEGQPDEVFHERLLGMQREKELRQATALAVQADGRIVTAFVTGEARSEVMRLNPDGTLDDTFQREALPFEANHLSALADGGFIVARVGLSNAFDGRTPEVLARLDSNGRIDRAVAERFRSAFAEQGISSILNLTVRPNGTVLLYRFAPDSAGGKTFHQLVQLLPDGSLDTGFHPPQ</sequence>
<protein>
    <recommendedName>
        <fullName evidence="4">Delta-60 repeat domain-containing protein</fullName>
    </recommendedName>
</protein>
<feature type="transmembrane region" description="Helical" evidence="1">
    <location>
        <begin position="36"/>
        <end position="56"/>
    </location>
</feature>
<reference evidence="3" key="1">
    <citation type="submission" date="2016-11" db="EMBL/GenBank/DDBJ databases">
        <authorList>
            <person name="Shukria A."/>
            <person name="Stevens D.C."/>
        </authorList>
    </citation>
    <scope>NUCLEOTIDE SEQUENCE [LARGE SCALE GENOMIC DNA]</scope>
    <source>
        <strain evidence="3">Cbfe23</strain>
    </source>
</reference>
<evidence type="ECO:0000313" key="2">
    <source>
        <dbReference type="EMBL" id="OJH39853.1"/>
    </source>
</evidence>
<proteinExistence type="predicted"/>
<keyword evidence="1" id="KW-0472">Membrane</keyword>
<dbReference type="Gene3D" id="2.80.10.50">
    <property type="match status" value="2"/>
</dbReference>
<evidence type="ECO:0000256" key="1">
    <source>
        <dbReference type="SAM" id="Phobius"/>
    </source>
</evidence>
<dbReference type="NCBIfam" id="TIGR02608">
    <property type="entry name" value="delta_60_rpt"/>
    <property type="match status" value="2"/>
</dbReference>
<dbReference type="STRING" id="83449.BON30_12205"/>
<feature type="transmembrane region" description="Helical" evidence="1">
    <location>
        <begin position="68"/>
        <end position="86"/>
    </location>
</feature>
<keyword evidence="3" id="KW-1185">Reference proteome</keyword>
<name>A0A1L9BCB5_9BACT</name>